<protein>
    <submittedName>
        <fullName evidence="4">Glycosyltransferase, family GT2</fullName>
        <ecNumber evidence="4">2.4.1.-</ecNumber>
    </submittedName>
</protein>
<gene>
    <name evidence="4" type="ORF">ALFOR1_50049</name>
</gene>
<feature type="domain" description="Glycosyltransferase 2-like" evidence="2">
    <location>
        <begin position="4"/>
        <end position="131"/>
    </location>
</feature>
<dbReference type="PANTHER" id="PTHR43685:SF2">
    <property type="entry name" value="GLYCOSYLTRANSFERASE 2-LIKE DOMAIN-CONTAINING PROTEIN"/>
    <property type="match status" value="1"/>
</dbReference>
<proteinExistence type="predicted"/>
<dbReference type="Gene3D" id="3.90.550.10">
    <property type="entry name" value="Spore Coat Polysaccharide Biosynthesis Protein SpsA, Chain A"/>
    <property type="match status" value="1"/>
</dbReference>
<dbReference type="InterPro" id="IPR027791">
    <property type="entry name" value="Galactosyl_T_C"/>
</dbReference>
<evidence type="ECO:0000259" key="2">
    <source>
        <dbReference type="Pfam" id="PF00535"/>
    </source>
</evidence>
<dbReference type="RefSeq" id="WP_179984588.1">
    <property type="nucleotide sequence ID" value="NZ_LR812090.1"/>
</dbReference>
<dbReference type="Proteomes" id="UP000509458">
    <property type="component" value="Chromosome"/>
</dbReference>
<keyword evidence="1 4" id="KW-0808">Transferase</keyword>
<evidence type="ECO:0000256" key="1">
    <source>
        <dbReference type="ARBA" id="ARBA00022679"/>
    </source>
</evidence>
<dbReference type="InterPro" id="IPR050834">
    <property type="entry name" value="Glycosyltransf_2"/>
</dbReference>
<keyword evidence="4" id="KW-0328">Glycosyltransferase</keyword>
<evidence type="ECO:0000313" key="4">
    <source>
        <dbReference type="EMBL" id="CAB9495367.1"/>
    </source>
</evidence>
<dbReference type="PANTHER" id="PTHR43685">
    <property type="entry name" value="GLYCOSYLTRANSFERASE"/>
    <property type="match status" value="1"/>
</dbReference>
<sequence>MSFSVVTLVKGRKKQLENMLESIKQSTIVPSEIVIVWMEEETRNARVEDEDLNIKQLYLEKGELPLAKARNLGFENTTHERVIFLDVDCICSPTLFEGLLNGLKDKTITSAYARYLPYIPLSGLYTQIEQDALSHPKRAQLDANTPLPHKKFWSLVFALRKDDFYVIGGFDEDFTGYGGEDTDFAERFNKQYFDFILIDDEVLHQYHFKYSPPLNYLEAIVENANLFYHKHGYFAMYSWLQEFCKRSYVTFDERKHNFKVVRLPHQLDIELALSTKPY</sequence>
<organism evidence="4 5">
    <name type="scientific">Alteromonas macleodii</name>
    <name type="common">Pseudoalteromonas macleodii</name>
    <dbReference type="NCBI Taxonomy" id="28108"/>
    <lineage>
        <taxon>Bacteria</taxon>
        <taxon>Pseudomonadati</taxon>
        <taxon>Pseudomonadota</taxon>
        <taxon>Gammaproteobacteria</taxon>
        <taxon>Alteromonadales</taxon>
        <taxon>Alteromonadaceae</taxon>
        <taxon>Alteromonas/Salinimonas group</taxon>
        <taxon>Alteromonas</taxon>
    </lineage>
</organism>
<reference evidence="4 5" key="1">
    <citation type="submission" date="2020-06" db="EMBL/GenBank/DDBJ databases">
        <authorList>
            <person name="Duchaud E."/>
        </authorList>
    </citation>
    <scope>NUCLEOTIDE SEQUENCE [LARGE SCALE GENOMIC DNA]</scope>
    <source>
        <strain evidence="4">Alteromonas fortis</strain>
    </source>
</reference>
<feature type="domain" description="Galactosyltransferase C-terminal" evidence="3">
    <location>
        <begin position="140"/>
        <end position="208"/>
    </location>
</feature>
<evidence type="ECO:0000259" key="3">
    <source>
        <dbReference type="Pfam" id="PF02709"/>
    </source>
</evidence>
<dbReference type="InterPro" id="IPR001173">
    <property type="entry name" value="Glyco_trans_2-like"/>
</dbReference>
<dbReference type="GO" id="GO:0016757">
    <property type="term" value="F:glycosyltransferase activity"/>
    <property type="evidence" value="ECO:0007669"/>
    <property type="project" value="UniProtKB-KW"/>
</dbReference>
<name>A0A6T9Y3K5_ALTMA</name>
<accession>A0A6T9Y3K5</accession>
<dbReference type="InterPro" id="IPR029044">
    <property type="entry name" value="Nucleotide-diphossugar_trans"/>
</dbReference>
<dbReference type="Pfam" id="PF00535">
    <property type="entry name" value="Glycos_transf_2"/>
    <property type="match status" value="1"/>
</dbReference>
<dbReference type="AlphaFoldDB" id="A0A6T9Y3K5"/>
<dbReference type="SUPFAM" id="SSF53448">
    <property type="entry name" value="Nucleotide-diphospho-sugar transferases"/>
    <property type="match status" value="1"/>
</dbReference>
<evidence type="ECO:0000313" key="5">
    <source>
        <dbReference type="Proteomes" id="UP000509458"/>
    </source>
</evidence>
<dbReference type="EMBL" id="LR812090">
    <property type="protein sequence ID" value="CAB9495367.1"/>
    <property type="molecule type" value="Genomic_DNA"/>
</dbReference>
<dbReference type="EC" id="2.4.1.-" evidence="4"/>
<dbReference type="Pfam" id="PF02709">
    <property type="entry name" value="Glyco_transf_7C"/>
    <property type="match status" value="1"/>
</dbReference>